<dbReference type="EMBL" id="JAINUG010000078">
    <property type="protein sequence ID" value="KAJ8400149.1"/>
    <property type="molecule type" value="Genomic_DNA"/>
</dbReference>
<gene>
    <name evidence="1" type="ORF">AAFF_G00398430</name>
</gene>
<organism evidence="1 2">
    <name type="scientific">Aldrovandia affinis</name>
    <dbReference type="NCBI Taxonomy" id="143900"/>
    <lineage>
        <taxon>Eukaryota</taxon>
        <taxon>Metazoa</taxon>
        <taxon>Chordata</taxon>
        <taxon>Craniata</taxon>
        <taxon>Vertebrata</taxon>
        <taxon>Euteleostomi</taxon>
        <taxon>Actinopterygii</taxon>
        <taxon>Neopterygii</taxon>
        <taxon>Teleostei</taxon>
        <taxon>Notacanthiformes</taxon>
        <taxon>Halosauridae</taxon>
        <taxon>Aldrovandia</taxon>
    </lineage>
</organism>
<dbReference type="Proteomes" id="UP001221898">
    <property type="component" value="Unassembled WGS sequence"/>
</dbReference>
<keyword evidence="2" id="KW-1185">Reference proteome</keyword>
<evidence type="ECO:0000313" key="2">
    <source>
        <dbReference type="Proteomes" id="UP001221898"/>
    </source>
</evidence>
<evidence type="ECO:0000313" key="1">
    <source>
        <dbReference type="EMBL" id="KAJ8400149.1"/>
    </source>
</evidence>
<accession>A0AAD7SCQ0</accession>
<comment type="caution">
    <text evidence="1">The sequence shown here is derived from an EMBL/GenBank/DDBJ whole genome shotgun (WGS) entry which is preliminary data.</text>
</comment>
<proteinExistence type="predicted"/>
<sequence length="116" mass="13081">MQASESSILPLNFANSWMLIPVGVWRHRVDGLAHCRRSPGLWTIDTCSGYSVRVFGKTANLQKSLIFFGKSVFSPFISCDKVLTWYYPPGRTLPVDVLLHSMATLESVCLIDPFWT</sequence>
<reference evidence="1" key="1">
    <citation type="journal article" date="2023" name="Science">
        <title>Genome structures resolve the early diversification of teleost fishes.</title>
        <authorList>
            <person name="Parey E."/>
            <person name="Louis A."/>
            <person name="Montfort J."/>
            <person name="Bouchez O."/>
            <person name="Roques C."/>
            <person name="Iampietro C."/>
            <person name="Lluch J."/>
            <person name="Castinel A."/>
            <person name="Donnadieu C."/>
            <person name="Desvignes T."/>
            <person name="Floi Bucao C."/>
            <person name="Jouanno E."/>
            <person name="Wen M."/>
            <person name="Mejri S."/>
            <person name="Dirks R."/>
            <person name="Jansen H."/>
            <person name="Henkel C."/>
            <person name="Chen W.J."/>
            <person name="Zahm M."/>
            <person name="Cabau C."/>
            <person name="Klopp C."/>
            <person name="Thompson A.W."/>
            <person name="Robinson-Rechavi M."/>
            <person name="Braasch I."/>
            <person name="Lecointre G."/>
            <person name="Bobe J."/>
            <person name="Postlethwait J.H."/>
            <person name="Berthelot C."/>
            <person name="Roest Crollius H."/>
            <person name="Guiguen Y."/>
        </authorList>
    </citation>
    <scope>NUCLEOTIDE SEQUENCE</scope>
    <source>
        <strain evidence="1">NC1722</strain>
    </source>
</reference>
<dbReference type="AlphaFoldDB" id="A0AAD7SCQ0"/>
<name>A0AAD7SCQ0_9TELE</name>
<protein>
    <submittedName>
        <fullName evidence="1">Uncharacterized protein</fullName>
    </submittedName>
</protein>